<evidence type="ECO:0000313" key="2">
    <source>
        <dbReference type="Proteomes" id="UP001597282"/>
    </source>
</evidence>
<name>A0ABW4CB68_9BACL</name>
<evidence type="ECO:0000313" key="1">
    <source>
        <dbReference type="EMBL" id="MFD1428024.1"/>
    </source>
</evidence>
<protein>
    <submittedName>
        <fullName evidence="1">Uncharacterized protein</fullName>
    </submittedName>
</protein>
<dbReference type="EMBL" id="JBHTNU010000016">
    <property type="protein sequence ID" value="MFD1428024.1"/>
    <property type="molecule type" value="Genomic_DNA"/>
</dbReference>
<sequence length="67" mass="7729">MEWILFRSNDMFLNEEKERIDACEGVMKPGKKGRIFSGIATLLVRLLYRGKRSPHKSGNDNKDAWSS</sequence>
<reference evidence="2" key="1">
    <citation type="journal article" date="2019" name="Int. J. Syst. Evol. Microbiol.">
        <title>The Global Catalogue of Microorganisms (GCM) 10K type strain sequencing project: providing services to taxonomists for standard genome sequencing and annotation.</title>
        <authorList>
            <consortium name="The Broad Institute Genomics Platform"/>
            <consortium name="The Broad Institute Genome Sequencing Center for Infectious Disease"/>
            <person name="Wu L."/>
            <person name="Ma J."/>
        </authorList>
    </citation>
    <scope>NUCLEOTIDE SEQUENCE [LARGE SCALE GENOMIC DNA]</scope>
    <source>
        <strain evidence="2">S1</strain>
    </source>
</reference>
<gene>
    <name evidence="1" type="ORF">ACFQ4Y_14045</name>
</gene>
<proteinExistence type="predicted"/>
<organism evidence="1 2">
    <name type="scientific">Kroppenstedtia sanguinis</name>
    <dbReference type="NCBI Taxonomy" id="1380684"/>
    <lineage>
        <taxon>Bacteria</taxon>
        <taxon>Bacillati</taxon>
        <taxon>Bacillota</taxon>
        <taxon>Bacilli</taxon>
        <taxon>Bacillales</taxon>
        <taxon>Thermoactinomycetaceae</taxon>
        <taxon>Kroppenstedtia</taxon>
    </lineage>
</organism>
<keyword evidence="2" id="KW-1185">Reference proteome</keyword>
<dbReference type="Proteomes" id="UP001597282">
    <property type="component" value="Unassembled WGS sequence"/>
</dbReference>
<comment type="caution">
    <text evidence="1">The sequence shown here is derived from an EMBL/GenBank/DDBJ whole genome shotgun (WGS) entry which is preliminary data.</text>
</comment>
<accession>A0ABW4CB68</accession>